<reference evidence="5" key="1">
    <citation type="submission" date="2021-10" db="EMBL/GenBank/DDBJ databases">
        <title>De novo Genome Assembly of Clathrus columnatus (Basidiomycota, Fungi) Using Illumina and Nanopore Sequence Data.</title>
        <authorList>
            <person name="Ogiso-Tanaka E."/>
            <person name="Itagaki H."/>
            <person name="Hosoya T."/>
            <person name="Hosaka K."/>
        </authorList>
    </citation>
    <scope>NUCLEOTIDE SEQUENCE</scope>
    <source>
        <strain evidence="5">MO-923</strain>
    </source>
</reference>
<dbReference type="Gene3D" id="3.30.460.20">
    <property type="entry name" value="CorA soluble domain-like"/>
    <property type="match status" value="1"/>
</dbReference>
<gene>
    <name evidence="5" type="ORF">Clacol_007617</name>
</gene>
<dbReference type="PANTHER" id="PTHR46494">
    <property type="entry name" value="CORA FAMILY METAL ION TRANSPORTER (EUROFUNG)"/>
    <property type="match status" value="1"/>
</dbReference>
<feature type="compositionally biased region" description="Polar residues" evidence="4">
    <location>
        <begin position="59"/>
        <end position="79"/>
    </location>
</feature>
<dbReference type="InterPro" id="IPR045861">
    <property type="entry name" value="CorA_cytoplasmic_dom"/>
</dbReference>
<comment type="subcellular location">
    <subcellularLocation>
        <location evidence="1">Cell membrane</location>
        <topology evidence="1">Multi-pass membrane protein</topology>
    </subcellularLocation>
</comment>
<organism evidence="5 6">
    <name type="scientific">Clathrus columnatus</name>
    <dbReference type="NCBI Taxonomy" id="1419009"/>
    <lineage>
        <taxon>Eukaryota</taxon>
        <taxon>Fungi</taxon>
        <taxon>Dikarya</taxon>
        <taxon>Basidiomycota</taxon>
        <taxon>Agaricomycotina</taxon>
        <taxon>Agaricomycetes</taxon>
        <taxon>Phallomycetidae</taxon>
        <taxon>Phallales</taxon>
        <taxon>Clathraceae</taxon>
        <taxon>Clathrus</taxon>
    </lineage>
</organism>
<dbReference type="GO" id="GO:0000287">
    <property type="term" value="F:magnesium ion binding"/>
    <property type="evidence" value="ECO:0007669"/>
    <property type="project" value="TreeGrafter"/>
</dbReference>
<dbReference type="AlphaFoldDB" id="A0AAV5AGA2"/>
<feature type="compositionally biased region" description="Polar residues" evidence="4">
    <location>
        <begin position="1"/>
        <end position="16"/>
    </location>
</feature>
<dbReference type="InterPro" id="IPR002523">
    <property type="entry name" value="MgTranspt_CorA/ZnTranspt_ZntB"/>
</dbReference>
<dbReference type="Pfam" id="PF01544">
    <property type="entry name" value="CorA"/>
    <property type="match status" value="1"/>
</dbReference>
<keyword evidence="3" id="KW-0472">Membrane</keyword>
<comment type="caution">
    <text evidence="5">The sequence shown here is derived from an EMBL/GenBank/DDBJ whole genome shotgun (WGS) entry which is preliminary data.</text>
</comment>
<evidence type="ECO:0000256" key="4">
    <source>
        <dbReference type="SAM" id="MobiDB-lite"/>
    </source>
</evidence>
<feature type="region of interest" description="Disordered" evidence="4">
    <location>
        <begin position="1"/>
        <end position="93"/>
    </location>
</feature>
<sequence length="542" mass="61111">MPKTNSESDFGGSLTSDAEDNFDVDPPSSPLTGTTNARQQPAHIITESSNRNRHPKNKISISSSKHTASRANPLSPSTSHIDRQSHNGYQTRPSLRGIDLFRAAAHKVIRMHRTSSFWGTLNGGKAGAEPGVDPRHSSAHITYGHIRRPCSINVIEYNSVRSQFQSFKNQSFIDFLATQGTQKEPWAKVRWIHVAGLSWDVISKLALAYELHPLSLEDVLQDDRKLNRSKADYFKKHLFLRVLCHSVDDYEDSSSNIMDIPRTTSPLPLSKPSSVHNKPLLAENHPGLNRILHRGSFKRNTSFDEELEQGHEPPPYDEVESRTNSAEEAMFAVQKLKAGLRVNVVRRNLYMFLFRDGTLITLHETNTATFATPIMNRLRSTSTVLRTNSDASILLESILDLVVDQAMAVVEEYHKMLVKLESEVLLKPKVASVRHLHIISGDLALHKRTLEPLRSLIYGLRRYDYDRCVALETSSTNDSPETDTTSPKVIGFMSHKSKIYLADVNDHMEYILSSLDMFGGIAENLINYTFNMASYEMNEVME</sequence>
<proteinExistence type="predicted"/>
<dbReference type="Gene3D" id="1.20.58.340">
    <property type="entry name" value="Magnesium transport protein CorA, transmembrane region"/>
    <property type="match status" value="1"/>
</dbReference>
<dbReference type="SUPFAM" id="SSF143865">
    <property type="entry name" value="CorA soluble domain-like"/>
    <property type="match status" value="1"/>
</dbReference>
<evidence type="ECO:0000313" key="6">
    <source>
        <dbReference type="Proteomes" id="UP001050691"/>
    </source>
</evidence>
<evidence type="ECO:0000313" key="5">
    <source>
        <dbReference type="EMBL" id="GJJ13365.1"/>
    </source>
</evidence>
<keyword evidence="6" id="KW-1185">Reference proteome</keyword>
<dbReference type="EMBL" id="BPWL01000008">
    <property type="protein sequence ID" value="GJJ13365.1"/>
    <property type="molecule type" value="Genomic_DNA"/>
</dbReference>
<protein>
    <submittedName>
        <fullName evidence="5">Uncharacterized protein</fullName>
    </submittedName>
</protein>
<evidence type="ECO:0000256" key="3">
    <source>
        <dbReference type="ARBA" id="ARBA00022475"/>
    </source>
</evidence>
<accession>A0AAV5AGA2</accession>
<dbReference type="GO" id="GO:0005886">
    <property type="term" value="C:plasma membrane"/>
    <property type="evidence" value="ECO:0007669"/>
    <property type="project" value="UniProtKB-SubCell"/>
</dbReference>
<dbReference type="GO" id="GO:0015087">
    <property type="term" value="F:cobalt ion transmembrane transporter activity"/>
    <property type="evidence" value="ECO:0007669"/>
    <property type="project" value="TreeGrafter"/>
</dbReference>
<dbReference type="Proteomes" id="UP001050691">
    <property type="component" value="Unassembled WGS sequence"/>
</dbReference>
<evidence type="ECO:0000256" key="2">
    <source>
        <dbReference type="ARBA" id="ARBA00022448"/>
    </source>
</evidence>
<dbReference type="GO" id="GO:0015095">
    <property type="term" value="F:magnesium ion transmembrane transporter activity"/>
    <property type="evidence" value="ECO:0007669"/>
    <property type="project" value="TreeGrafter"/>
</dbReference>
<dbReference type="GO" id="GO:0050897">
    <property type="term" value="F:cobalt ion binding"/>
    <property type="evidence" value="ECO:0007669"/>
    <property type="project" value="TreeGrafter"/>
</dbReference>
<keyword evidence="2" id="KW-0813">Transport</keyword>
<keyword evidence="3" id="KW-1003">Cell membrane</keyword>
<dbReference type="PANTHER" id="PTHR46494:SF1">
    <property type="entry name" value="CORA FAMILY METAL ION TRANSPORTER (EUROFUNG)"/>
    <property type="match status" value="1"/>
</dbReference>
<name>A0AAV5AGA2_9AGAM</name>
<evidence type="ECO:0000256" key="1">
    <source>
        <dbReference type="ARBA" id="ARBA00004651"/>
    </source>
</evidence>
<feature type="compositionally biased region" description="Polar residues" evidence="4">
    <location>
        <begin position="30"/>
        <end position="39"/>
    </location>
</feature>